<dbReference type="EMBL" id="OU015569">
    <property type="protein sequence ID" value="CAG5094205.1"/>
    <property type="molecule type" value="Genomic_DNA"/>
</dbReference>
<reference evidence="2 3" key="1">
    <citation type="submission" date="2021-04" db="EMBL/GenBank/DDBJ databases">
        <authorList>
            <person name="Bliznina A."/>
        </authorList>
    </citation>
    <scope>NUCLEOTIDE SEQUENCE [LARGE SCALE GENOMIC DNA]</scope>
</reference>
<keyword evidence="3" id="KW-1185">Reference proteome</keyword>
<evidence type="ECO:0000259" key="1">
    <source>
        <dbReference type="Pfam" id="PF08434"/>
    </source>
</evidence>
<dbReference type="Pfam" id="PF08434">
    <property type="entry name" value="CLCA"/>
    <property type="match status" value="1"/>
</dbReference>
<dbReference type="InterPro" id="IPR013642">
    <property type="entry name" value="CLCA_N"/>
</dbReference>
<protein>
    <submittedName>
        <fullName evidence="2">Oidioi.mRNA.OKI2018_I69.XSR.g13345.t1.cds</fullName>
    </submittedName>
</protein>
<evidence type="ECO:0000313" key="3">
    <source>
        <dbReference type="Proteomes" id="UP001158576"/>
    </source>
</evidence>
<feature type="domain" description="Calcium-activated chloride channel N-terminal" evidence="1">
    <location>
        <begin position="17"/>
        <end position="167"/>
    </location>
</feature>
<accession>A0ABN7SAB7</accession>
<evidence type="ECO:0000313" key="2">
    <source>
        <dbReference type="EMBL" id="CAG5094205.1"/>
    </source>
</evidence>
<name>A0ABN7SAB7_OIKDI</name>
<organism evidence="2 3">
    <name type="scientific">Oikopleura dioica</name>
    <name type="common">Tunicate</name>
    <dbReference type="NCBI Taxonomy" id="34765"/>
    <lineage>
        <taxon>Eukaryota</taxon>
        <taxon>Metazoa</taxon>
        <taxon>Chordata</taxon>
        <taxon>Tunicata</taxon>
        <taxon>Appendicularia</taxon>
        <taxon>Copelata</taxon>
        <taxon>Oikopleuridae</taxon>
        <taxon>Oikopleura</taxon>
    </lineage>
</organism>
<proteinExistence type="predicted"/>
<sequence>MTHLLGNSSARFGTFLQRLISKLQEGSRQLFEVTEGRTFIRDAVIVVPSHWKEPEREELDITGISFDGETSNKHFGSADMQVFSSGREGGSLIYTVKTSPCEQRGRSIRVSESYLNNDEENFGGDFVAQFAKLRFGVFDETPISPKHEFYFDSDRKIQATKCSADIQEGLLSGTFHRL</sequence>
<dbReference type="Proteomes" id="UP001158576">
    <property type="component" value="Chromosome XSR"/>
</dbReference>
<gene>
    <name evidence="2" type="ORF">OKIOD_LOCUS4903</name>
</gene>